<reference evidence="1 2" key="1">
    <citation type="journal article" date="2020" name="Mol. Plant">
        <title>The Chromosome-Based Rubber Tree Genome Provides New Insights into Spurge Genome Evolution and Rubber Biosynthesis.</title>
        <authorList>
            <person name="Liu J."/>
            <person name="Shi C."/>
            <person name="Shi C.C."/>
            <person name="Li W."/>
            <person name="Zhang Q.J."/>
            <person name="Zhang Y."/>
            <person name="Li K."/>
            <person name="Lu H.F."/>
            <person name="Shi C."/>
            <person name="Zhu S.T."/>
            <person name="Xiao Z.Y."/>
            <person name="Nan H."/>
            <person name="Yue Y."/>
            <person name="Zhu X.G."/>
            <person name="Wu Y."/>
            <person name="Hong X.N."/>
            <person name="Fan G.Y."/>
            <person name="Tong Y."/>
            <person name="Zhang D."/>
            <person name="Mao C.L."/>
            <person name="Liu Y.L."/>
            <person name="Hao S.J."/>
            <person name="Liu W.Q."/>
            <person name="Lv M.Q."/>
            <person name="Zhang H.B."/>
            <person name="Liu Y."/>
            <person name="Hu-Tang G.R."/>
            <person name="Wang J.P."/>
            <person name="Wang J.H."/>
            <person name="Sun Y.H."/>
            <person name="Ni S.B."/>
            <person name="Chen W.B."/>
            <person name="Zhang X.C."/>
            <person name="Jiao Y.N."/>
            <person name="Eichler E.E."/>
            <person name="Li G.H."/>
            <person name="Liu X."/>
            <person name="Gao L.Z."/>
        </authorList>
    </citation>
    <scope>NUCLEOTIDE SEQUENCE [LARGE SCALE GENOMIC DNA]</scope>
    <source>
        <strain evidence="2">cv. GT1</strain>
        <tissue evidence="1">Leaf</tissue>
    </source>
</reference>
<evidence type="ECO:0000313" key="2">
    <source>
        <dbReference type="Proteomes" id="UP000467840"/>
    </source>
</evidence>
<dbReference type="AlphaFoldDB" id="A0A6A6KUC8"/>
<dbReference type="Proteomes" id="UP000467840">
    <property type="component" value="Chromosome 2"/>
</dbReference>
<sequence length="215" mass="25139">MIMEDHQWEQKLLDRIMEVVERELKRQEELLLQKLEKYEKSFQEKIDKMVEAIQVVKENVAVFNNEDPLLENSSEEQDVFDETSNKKDKCIEMEQDQNFVFDLSSAREEYEEEKDTDGDDRKLELTMGNVEAKPEILAAQTFGDVLENKKDKEATKNVLIVSKWQNFRSQDGEFSCCNPISLIEDEWEISRRERKKVQPSNAVITLEGGVLLTAI</sequence>
<proteinExistence type="predicted"/>
<accession>A0A6A6KUC8</accession>
<comment type="caution">
    <text evidence="1">The sequence shown here is derived from an EMBL/GenBank/DDBJ whole genome shotgun (WGS) entry which is preliminary data.</text>
</comment>
<keyword evidence="2" id="KW-1185">Reference proteome</keyword>
<organism evidence="1 2">
    <name type="scientific">Hevea brasiliensis</name>
    <name type="common">Para rubber tree</name>
    <name type="synonym">Siphonia brasiliensis</name>
    <dbReference type="NCBI Taxonomy" id="3981"/>
    <lineage>
        <taxon>Eukaryota</taxon>
        <taxon>Viridiplantae</taxon>
        <taxon>Streptophyta</taxon>
        <taxon>Embryophyta</taxon>
        <taxon>Tracheophyta</taxon>
        <taxon>Spermatophyta</taxon>
        <taxon>Magnoliopsida</taxon>
        <taxon>eudicotyledons</taxon>
        <taxon>Gunneridae</taxon>
        <taxon>Pentapetalae</taxon>
        <taxon>rosids</taxon>
        <taxon>fabids</taxon>
        <taxon>Malpighiales</taxon>
        <taxon>Euphorbiaceae</taxon>
        <taxon>Crotonoideae</taxon>
        <taxon>Micrandreae</taxon>
        <taxon>Hevea</taxon>
    </lineage>
</organism>
<evidence type="ECO:0000313" key="1">
    <source>
        <dbReference type="EMBL" id="KAF2291785.1"/>
    </source>
</evidence>
<gene>
    <name evidence="1" type="ORF">GH714_035596</name>
</gene>
<dbReference type="EMBL" id="JAAGAX010000015">
    <property type="protein sequence ID" value="KAF2291785.1"/>
    <property type="molecule type" value="Genomic_DNA"/>
</dbReference>
<protein>
    <submittedName>
        <fullName evidence="1">Uncharacterized protein</fullName>
    </submittedName>
</protein>
<name>A0A6A6KUC8_HEVBR</name>